<keyword evidence="1" id="KW-0489">Methyltransferase</keyword>
<dbReference type="Pfam" id="PF03602">
    <property type="entry name" value="Cons_hypoth95"/>
    <property type="match status" value="1"/>
</dbReference>
<dbReference type="PANTHER" id="PTHR43042">
    <property type="entry name" value="SAM-DEPENDENT METHYLTRANSFERASE"/>
    <property type="match status" value="1"/>
</dbReference>
<dbReference type="AlphaFoldDB" id="A0A0G0D7Y6"/>
<organism evidence="1 2">
    <name type="scientific">Candidatus Nomurabacteria bacterium GW2011_GWC2_35_8</name>
    <dbReference type="NCBI Taxonomy" id="1618752"/>
    <lineage>
        <taxon>Bacteria</taxon>
        <taxon>Candidatus Nomuraibacteriota</taxon>
    </lineage>
</organism>
<dbReference type="GO" id="GO:0008168">
    <property type="term" value="F:methyltransferase activity"/>
    <property type="evidence" value="ECO:0007669"/>
    <property type="project" value="UniProtKB-KW"/>
</dbReference>
<gene>
    <name evidence="1" type="ORF">UR91_C0003G0009</name>
</gene>
<evidence type="ECO:0000313" key="2">
    <source>
        <dbReference type="Proteomes" id="UP000034798"/>
    </source>
</evidence>
<name>A0A0G0D7Y6_9BACT</name>
<protein>
    <submittedName>
        <fullName evidence="1">SAM-dependent methyltransferase</fullName>
    </submittedName>
</protein>
<dbReference type="Gene3D" id="2.60.40.1180">
    <property type="entry name" value="Golgi alpha-mannosidase II"/>
    <property type="match status" value="1"/>
</dbReference>
<dbReference type="CDD" id="cd02440">
    <property type="entry name" value="AdoMet_MTases"/>
    <property type="match status" value="1"/>
</dbReference>
<dbReference type="InterPro" id="IPR029063">
    <property type="entry name" value="SAM-dependent_MTases_sf"/>
</dbReference>
<dbReference type="GO" id="GO:0032259">
    <property type="term" value="P:methylation"/>
    <property type="evidence" value="ECO:0007669"/>
    <property type="project" value="UniProtKB-KW"/>
</dbReference>
<reference evidence="1 2" key="1">
    <citation type="journal article" date="2015" name="Nature">
        <title>rRNA introns, odd ribosomes, and small enigmatic genomes across a large radiation of phyla.</title>
        <authorList>
            <person name="Brown C.T."/>
            <person name="Hug L.A."/>
            <person name="Thomas B.C."/>
            <person name="Sharon I."/>
            <person name="Castelle C.J."/>
            <person name="Singh A."/>
            <person name="Wilkins M.J."/>
            <person name="Williams K.H."/>
            <person name="Banfield J.F."/>
        </authorList>
    </citation>
    <scope>NUCLEOTIDE SEQUENCE [LARGE SCALE GENOMIC DNA]</scope>
</reference>
<dbReference type="Gene3D" id="3.40.50.150">
    <property type="entry name" value="Vaccinia Virus protein VP39"/>
    <property type="match status" value="1"/>
</dbReference>
<evidence type="ECO:0000313" key="1">
    <source>
        <dbReference type="EMBL" id="KKP89388.1"/>
    </source>
</evidence>
<dbReference type="PATRIC" id="fig|1618752.3.peg.78"/>
<dbReference type="SUPFAM" id="SSF53335">
    <property type="entry name" value="S-adenosyl-L-methionine-dependent methyltransferases"/>
    <property type="match status" value="1"/>
</dbReference>
<dbReference type="InterPro" id="IPR013780">
    <property type="entry name" value="Glyco_hydro_b"/>
</dbReference>
<dbReference type="PANTHER" id="PTHR43042:SF2">
    <property type="entry name" value="SAM-DEPENDENT METHYLTRANSFERASE"/>
    <property type="match status" value="1"/>
</dbReference>
<dbReference type="Proteomes" id="UP000034798">
    <property type="component" value="Unassembled WGS sequence"/>
</dbReference>
<sequence length="320" mass="36187">MTNEVKIFCLKEWSSGKEKEDYELLDTGDRERLERFGKYTFVRPYEDAVWPKTLENGKWEKIDGKFWSSKEGAKSGWDMEHKVELKWEMSYKGIKFLASPTPFRHLGFFPEQASHWDFIEEKIKSVGRPVKFLNLFGYTGVASLFALRAGAEVTHLDASKQTLNWAKENEKLNNLAQGVAQGESLRVIEDDALKFLEREEKRGNKYDAIVMDPPKFGRGPKGEVWKIEEMLPKLLSAVRKVLSDKPLFVILTSYAIDASSLSLGHALKDMMKPARNASGIDDAGGDFGGDVESGELCVLEKSNNRIIPLANTAVWSALEK</sequence>
<comment type="caution">
    <text evidence="1">The sequence shown here is derived from an EMBL/GenBank/DDBJ whole genome shotgun (WGS) entry which is preliminary data.</text>
</comment>
<proteinExistence type="predicted"/>
<dbReference type="EMBL" id="LBQZ01000003">
    <property type="protein sequence ID" value="KKP89388.1"/>
    <property type="molecule type" value="Genomic_DNA"/>
</dbReference>
<accession>A0A0G0D7Y6</accession>
<keyword evidence="1" id="KW-0808">Transferase</keyword>